<dbReference type="Proteomes" id="UP001457282">
    <property type="component" value="Unassembled WGS sequence"/>
</dbReference>
<dbReference type="EMBL" id="JBEDUW010000006">
    <property type="protein sequence ID" value="KAK9922507.1"/>
    <property type="molecule type" value="Genomic_DNA"/>
</dbReference>
<feature type="compositionally biased region" description="Basic residues" evidence="1">
    <location>
        <begin position="126"/>
        <end position="136"/>
    </location>
</feature>
<evidence type="ECO:0000256" key="1">
    <source>
        <dbReference type="SAM" id="MobiDB-lite"/>
    </source>
</evidence>
<feature type="region of interest" description="Disordered" evidence="1">
    <location>
        <begin position="115"/>
        <end position="136"/>
    </location>
</feature>
<protein>
    <submittedName>
        <fullName evidence="2">Uncharacterized protein</fullName>
    </submittedName>
</protein>
<reference evidence="2 3" key="1">
    <citation type="journal article" date="2023" name="G3 (Bethesda)">
        <title>A chromosome-length genome assembly and annotation of blackberry (Rubus argutus, cv. 'Hillquist').</title>
        <authorList>
            <person name="Bruna T."/>
            <person name="Aryal R."/>
            <person name="Dudchenko O."/>
            <person name="Sargent D.J."/>
            <person name="Mead D."/>
            <person name="Buti M."/>
            <person name="Cavallini A."/>
            <person name="Hytonen T."/>
            <person name="Andres J."/>
            <person name="Pham M."/>
            <person name="Weisz D."/>
            <person name="Mascagni F."/>
            <person name="Usai G."/>
            <person name="Natali L."/>
            <person name="Bassil N."/>
            <person name="Fernandez G.E."/>
            <person name="Lomsadze A."/>
            <person name="Armour M."/>
            <person name="Olukolu B."/>
            <person name="Poorten T."/>
            <person name="Britton C."/>
            <person name="Davik J."/>
            <person name="Ashrafi H."/>
            <person name="Aiden E.L."/>
            <person name="Borodovsky M."/>
            <person name="Worthington M."/>
        </authorList>
    </citation>
    <scope>NUCLEOTIDE SEQUENCE [LARGE SCALE GENOMIC DNA]</scope>
    <source>
        <strain evidence="2">PI 553951</strain>
    </source>
</reference>
<sequence length="136" mass="15500">MERRGLIHGLGEQVKSKGGCSIEEVDSFLHIGLLSAYLERHERPTIRQVMKVLEGVTYIGIDQSEREGERDYQAQIKQHGSHQNNQPIKRNLIHQVAEQSISEFGRRYAVSQRVARNSKEGDRSMKAKTQHAAHTI</sequence>
<feature type="region of interest" description="Disordered" evidence="1">
    <location>
        <begin position="67"/>
        <end position="87"/>
    </location>
</feature>
<organism evidence="2 3">
    <name type="scientific">Rubus argutus</name>
    <name type="common">Southern blackberry</name>
    <dbReference type="NCBI Taxonomy" id="59490"/>
    <lineage>
        <taxon>Eukaryota</taxon>
        <taxon>Viridiplantae</taxon>
        <taxon>Streptophyta</taxon>
        <taxon>Embryophyta</taxon>
        <taxon>Tracheophyta</taxon>
        <taxon>Spermatophyta</taxon>
        <taxon>Magnoliopsida</taxon>
        <taxon>eudicotyledons</taxon>
        <taxon>Gunneridae</taxon>
        <taxon>Pentapetalae</taxon>
        <taxon>rosids</taxon>
        <taxon>fabids</taxon>
        <taxon>Rosales</taxon>
        <taxon>Rosaceae</taxon>
        <taxon>Rosoideae</taxon>
        <taxon>Rosoideae incertae sedis</taxon>
        <taxon>Rubus</taxon>
    </lineage>
</organism>
<evidence type="ECO:0000313" key="2">
    <source>
        <dbReference type="EMBL" id="KAK9922507.1"/>
    </source>
</evidence>
<keyword evidence="3" id="KW-1185">Reference proteome</keyword>
<feature type="compositionally biased region" description="Polar residues" evidence="1">
    <location>
        <begin position="75"/>
        <end position="87"/>
    </location>
</feature>
<dbReference type="AlphaFoldDB" id="A0AAW1WCQ0"/>
<accession>A0AAW1WCQ0</accession>
<comment type="caution">
    <text evidence="2">The sequence shown here is derived from an EMBL/GenBank/DDBJ whole genome shotgun (WGS) entry which is preliminary data.</text>
</comment>
<gene>
    <name evidence="2" type="ORF">M0R45_030969</name>
</gene>
<name>A0AAW1WCQ0_RUBAR</name>
<evidence type="ECO:0000313" key="3">
    <source>
        <dbReference type="Proteomes" id="UP001457282"/>
    </source>
</evidence>
<proteinExistence type="predicted"/>